<evidence type="ECO:0000313" key="6">
    <source>
        <dbReference type="Proteomes" id="UP000005952"/>
    </source>
</evidence>
<dbReference type="AlphaFoldDB" id="N0BHA7"/>
<keyword evidence="3" id="KW-0663">Pyridoxal phosphate</keyword>
<organism evidence="5 6">
    <name type="scientific">Hyphomicrobium denitrificans 1NES1</name>
    <dbReference type="NCBI Taxonomy" id="670307"/>
    <lineage>
        <taxon>Bacteria</taxon>
        <taxon>Pseudomonadati</taxon>
        <taxon>Pseudomonadota</taxon>
        <taxon>Alphaproteobacteria</taxon>
        <taxon>Hyphomicrobiales</taxon>
        <taxon>Hyphomicrobiaceae</taxon>
        <taxon>Hyphomicrobium</taxon>
    </lineage>
</organism>
<dbReference type="EMBL" id="CP005587">
    <property type="protein sequence ID" value="AGK59500.1"/>
    <property type="molecule type" value="Genomic_DNA"/>
</dbReference>
<dbReference type="InterPro" id="IPR004839">
    <property type="entry name" value="Aminotransferase_I/II_large"/>
</dbReference>
<dbReference type="InterPro" id="IPR015424">
    <property type="entry name" value="PyrdxlP-dep_Trfase"/>
</dbReference>
<accession>N0BHA7</accession>
<keyword evidence="2 5" id="KW-0808">Transferase</keyword>
<dbReference type="Gene3D" id="3.40.640.10">
    <property type="entry name" value="Type I PLP-dependent aspartate aminotransferase-like (Major domain)"/>
    <property type="match status" value="1"/>
</dbReference>
<dbReference type="Proteomes" id="UP000005952">
    <property type="component" value="Chromosome"/>
</dbReference>
<name>N0BHA7_9HYPH</name>
<dbReference type="GO" id="GO:0030170">
    <property type="term" value="F:pyridoxal phosphate binding"/>
    <property type="evidence" value="ECO:0007669"/>
    <property type="project" value="InterPro"/>
</dbReference>
<evidence type="ECO:0000259" key="4">
    <source>
        <dbReference type="Pfam" id="PF00155"/>
    </source>
</evidence>
<sequence length="377" mass="40093">MPSNHERALDALQRRGRLRSLDAPAGIDFTSNDYLGLAQSQELADAVVAAIERGVPVGAGGSRLLRGNHPEHKALEAEAARFFGAETALFFGGGFIANTALMATLPSRGDLIVYDELIHASVHDGMRLSKAETAAAKHNDPQSIEDAIKAWRASGGVGQPWIVVESLYSMDGDRAPIDDLAQLARRHDAMLIVDEAHATGVFGPQGRGLAAHLEGSANVITLHTCGKALGVMGALVLAPKTIRDFLVNRARAFIYATAPSPLVAAAVRAALEICRKEPERREKLHRLITFAESELKSKTQYAPSGSQIQPIIIGADASAVALASAMKSRGYDIRAIRPPTVPEGTARLRLTITLNTDETVLSRLVTNLAAAEAEIAA</sequence>
<proteinExistence type="predicted"/>
<protein>
    <submittedName>
        <fullName evidence="5">8-amino-7-oxononanoate synthase</fullName>
        <ecNumber evidence="5">2.3.1.47</ecNumber>
    </submittedName>
</protein>
<dbReference type="GO" id="GO:0009102">
    <property type="term" value="P:biotin biosynthetic process"/>
    <property type="evidence" value="ECO:0007669"/>
    <property type="project" value="TreeGrafter"/>
</dbReference>
<gene>
    <name evidence="5" type="ORF">HYPDE_39153</name>
</gene>
<dbReference type="eggNOG" id="COG0156">
    <property type="taxonomic scope" value="Bacteria"/>
</dbReference>
<dbReference type="Pfam" id="PF00155">
    <property type="entry name" value="Aminotran_1_2"/>
    <property type="match status" value="1"/>
</dbReference>
<evidence type="ECO:0000256" key="1">
    <source>
        <dbReference type="ARBA" id="ARBA00001933"/>
    </source>
</evidence>
<dbReference type="PANTHER" id="PTHR13693:SF100">
    <property type="entry name" value="8-AMINO-7-OXONONANOATE SYNTHASE"/>
    <property type="match status" value="1"/>
</dbReference>
<comment type="cofactor">
    <cofactor evidence="1">
        <name>pyridoxal 5'-phosphate</name>
        <dbReference type="ChEBI" id="CHEBI:597326"/>
    </cofactor>
</comment>
<dbReference type="SUPFAM" id="SSF53383">
    <property type="entry name" value="PLP-dependent transferases"/>
    <property type="match status" value="1"/>
</dbReference>
<dbReference type="GO" id="GO:0008710">
    <property type="term" value="F:8-amino-7-oxononanoate synthase activity"/>
    <property type="evidence" value="ECO:0007669"/>
    <property type="project" value="UniProtKB-EC"/>
</dbReference>
<dbReference type="OrthoDB" id="9807157at2"/>
<dbReference type="InterPro" id="IPR015422">
    <property type="entry name" value="PyrdxlP-dep_Trfase_small"/>
</dbReference>
<evidence type="ECO:0000256" key="2">
    <source>
        <dbReference type="ARBA" id="ARBA00022679"/>
    </source>
</evidence>
<dbReference type="RefSeq" id="WP_015599515.1">
    <property type="nucleotide sequence ID" value="NC_021172.1"/>
</dbReference>
<dbReference type="STRING" id="670307.HYPDE_39153"/>
<dbReference type="KEGG" id="hdt:HYPDE_39153"/>
<dbReference type="InterPro" id="IPR015421">
    <property type="entry name" value="PyrdxlP-dep_Trfase_major"/>
</dbReference>
<dbReference type="HOGENOM" id="CLU_015846_11_2_5"/>
<evidence type="ECO:0000313" key="5">
    <source>
        <dbReference type="EMBL" id="AGK59500.1"/>
    </source>
</evidence>
<keyword evidence="6" id="KW-1185">Reference proteome</keyword>
<reference evidence="5 6" key="1">
    <citation type="journal article" date="2013" name="Genome Announc.">
        <title>Genome sequences for three denitrifying bacterial strains isolated from a uranium- and nitrate-contaminated subsurface environment.</title>
        <authorList>
            <person name="Venkatramanan R."/>
            <person name="Prakash O."/>
            <person name="Woyke T."/>
            <person name="Chain P."/>
            <person name="Goodwin L.A."/>
            <person name="Watson D."/>
            <person name="Brooks S."/>
            <person name="Kostka J.E."/>
            <person name="Green S.J."/>
        </authorList>
    </citation>
    <scope>NUCLEOTIDE SEQUENCE [LARGE SCALE GENOMIC DNA]</scope>
    <source>
        <strain evidence="5 6">1NES1</strain>
    </source>
</reference>
<dbReference type="InterPro" id="IPR050087">
    <property type="entry name" value="AON_synthase_class-II"/>
</dbReference>
<dbReference type="PANTHER" id="PTHR13693">
    <property type="entry name" value="CLASS II AMINOTRANSFERASE/8-AMINO-7-OXONONANOATE SYNTHASE"/>
    <property type="match status" value="1"/>
</dbReference>
<dbReference type="EC" id="2.3.1.47" evidence="5"/>
<dbReference type="Gene3D" id="3.90.1150.10">
    <property type="entry name" value="Aspartate Aminotransferase, domain 1"/>
    <property type="match status" value="1"/>
</dbReference>
<keyword evidence="5" id="KW-0012">Acyltransferase</keyword>
<feature type="domain" description="Aminotransferase class I/classII large" evidence="4">
    <location>
        <begin position="27"/>
        <end position="363"/>
    </location>
</feature>
<evidence type="ECO:0000256" key="3">
    <source>
        <dbReference type="ARBA" id="ARBA00022898"/>
    </source>
</evidence>